<dbReference type="Proteomes" id="UP001267290">
    <property type="component" value="Unassembled WGS sequence"/>
</dbReference>
<comment type="caution">
    <text evidence="2">The sequence shown here is derived from an EMBL/GenBank/DDBJ whole genome shotgun (WGS) entry which is preliminary data.</text>
</comment>
<accession>A0ABU1NNS4</accession>
<protein>
    <submittedName>
        <fullName evidence="2">Serine/threonine protein phosphatase PrpC</fullName>
    </submittedName>
</protein>
<evidence type="ECO:0000313" key="3">
    <source>
        <dbReference type="Proteomes" id="UP001267290"/>
    </source>
</evidence>
<keyword evidence="3" id="KW-1185">Reference proteome</keyword>
<dbReference type="RefSeq" id="WP_310222858.1">
    <property type="nucleotide sequence ID" value="NZ_JAVDSB010000001.1"/>
</dbReference>
<dbReference type="InterPro" id="IPR001932">
    <property type="entry name" value="PPM-type_phosphatase-like_dom"/>
</dbReference>
<organism evidence="2 3">
    <name type="scientific">Paenibacillus qinlingensis</name>
    <dbReference type="NCBI Taxonomy" id="1837343"/>
    <lineage>
        <taxon>Bacteria</taxon>
        <taxon>Bacillati</taxon>
        <taxon>Bacillota</taxon>
        <taxon>Bacilli</taxon>
        <taxon>Bacillales</taxon>
        <taxon>Paenibacillaceae</taxon>
        <taxon>Paenibacillus</taxon>
    </lineage>
</organism>
<dbReference type="EMBL" id="JAVDSB010000001">
    <property type="protein sequence ID" value="MDR6549131.1"/>
    <property type="molecule type" value="Genomic_DNA"/>
</dbReference>
<evidence type="ECO:0000313" key="2">
    <source>
        <dbReference type="EMBL" id="MDR6549131.1"/>
    </source>
</evidence>
<reference evidence="2 3" key="1">
    <citation type="submission" date="2023-07" db="EMBL/GenBank/DDBJ databases">
        <title>Sorghum-associated microbial communities from plants grown in Nebraska, USA.</title>
        <authorList>
            <person name="Schachtman D."/>
        </authorList>
    </citation>
    <scope>NUCLEOTIDE SEQUENCE [LARGE SCALE GENOMIC DNA]</scope>
    <source>
        <strain evidence="2 3">CC258</strain>
    </source>
</reference>
<evidence type="ECO:0000259" key="1">
    <source>
        <dbReference type="Pfam" id="PF13672"/>
    </source>
</evidence>
<name>A0ABU1NNS4_9BACL</name>
<proteinExistence type="predicted"/>
<gene>
    <name evidence="2" type="ORF">J2736_000314</name>
</gene>
<dbReference type="SUPFAM" id="SSF81606">
    <property type="entry name" value="PP2C-like"/>
    <property type="match status" value="1"/>
</dbReference>
<feature type="domain" description="PPM-type phosphatase" evidence="1">
    <location>
        <begin position="13"/>
        <end position="251"/>
    </location>
</feature>
<dbReference type="InterPro" id="IPR036457">
    <property type="entry name" value="PPM-type-like_dom_sf"/>
</dbReference>
<sequence length="288" mass="32400">MKTNIKMQAVSRQGNSAWNEDSLLVNDNLHLYGVIDGATSLEPYRGVGGETGGYLAAQSIAKSIREMSQDNVEHQHSPQDLLLQANQQLRTEMLAAGVDVTRKEQLWGACAVIVRVHKTFVEYAHSGDCMLIAVYEDDTIRIITRDQLEVVDRPTRQLWAQGVASGLTSRDDLWELVKPQIHAGRALMNTPNGYSVLNGEPELADYMEFGRISRTQLKSLLLFSDGLVAPQRELSLEEEFKQIVSRVTSMGLDNYIEWLIQVEEADPDCLQFPRVKKSDDKTAIYLEF</sequence>
<dbReference type="Gene3D" id="3.60.40.10">
    <property type="entry name" value="PPM-type phosphatase domain"/>
    <property type="match status" value="1"/>
</dbReference>
<dbReference type="Pfam" id="PF13672">
    <property type="entry name" value="PP2C_2"/>
    <property type="match status" value="1"/>
</dbReference>